<dbReference type="EMBL" id="JAGMVJ010000009">
    <property type="protein sequence ID" value="KAH7087311.1"/>
    <property type="molecule type" value="Genomic_DNA"/>
</dbReference>
<feature type="compositionally biased region" description="Polar residues" evidence="1">
    <location>
        <begin position="827"/>
        <end position="849"/>
    </location>
</feature>
<evidence type="ECO:0000256" key="1">
    <source>
        <dbReference type="SAM" id="MobiDB-lite"/>
    </source>
</evidence>
<comment type="caution">
    <text evidence="2">The sequence shown here is derived from an EMBL/GenBank/DDBJ whole genome shotgun (WGS) entry which is preliminary data.</text>
</comment>
<protein>
    <recommendedName>
        <fullName evidence="4">CRIB domain-containing protein</fullName>
    </recommendedName>
</protein>
<feature type="region of interest" description="Disordered" evidence="1">
    <location>
        <begin position="649"/>
        <end position="668"/>
    </location>
</feature>
<feature type="region of interest" description="Disordered" evidence="1">
    <location>
        <begin position="1"/>
        <end position="60"/>
    </location>
</feature>
<organism evidence="2 3">
    <name type="scientific">Paraphoma chrysanthemicola</name>
    <dbReference type="NCBI Taxonomy" id="798071"/>
    <lineage>
        <taxon>Eukaryota</taxon>
        <taxon>Fungi</taxon>
        <taxon>Dikarya</taxon>
        <taxon>Ascomycota</taxon>
        <taxon>Pezizomycotina</taxon>
        <taxon>Dothideomycetes</taxon>
        <taxon>Pleosporomycetidae</taxon>
        <taxon>Pleosporales</taxon>
        <taxon>Pleosporineae</taxon>
        <taxon>Phaeosphaeriaceae</taxon>
        <taxon>Paraphoma</taxon>
    </lineage>
</organism>
<keyword evidence="3" id="KW-1185">Reference proteome</keyword>
<accession>A0A8K0R5N4</accession>
<feature type="compositionally biased region" description="Basic residues" evidence="1">
    <location>
        <begin position="485"/>
        <end position="497"/>
    </location>
</feature>
<evidence type="ECO:0000313" key="3">
    <source>
        <dbReference type="Proteomes" id="UP000813461"/>
    </source>
</evidence>
<evidence type="ECO:0008006" key="4">
    <source>
        <dbReference type="Google" id="ProtNLM"/>
    </source>
</evidence>
<feature type="compositionally biased region" description="Polar residues" evidence="1">
    <location>
        <begin position="436"/>
        <end position="478"/>
    </location>
</feature>
<feature type="region of interest" description="Disordered" evidence="1">
    <location>
        <begin position="678"/>
        <end position="702"/>
    </location>
</feature>
<feature type="compositionally biased region" description="Basic and acidic residues" evidence="1">
    <location>
        <begin position="772"/>
        <end position="790"/>
    </location>
</feature>
<dbReference type="Proteomes" id="UP000813461">
    <property type="component" value="Unassembled WGS sequence"/>
</dbReference>
<dbReference type="OrthoDB" id="24581at2759"/>
<feature type="compositionally biased region" description="Basic and acidic residues" evidence="1">
    <location>
        <begin position="649"/>
        <end position="659"/>
    </location>
</feature>
<reference evidence="2" key="1">
    <citation type="journal article" date="2021" name="Nat. Commun.">
        <title>Genetic determinants of endophytism in the Arabidopsis root mycobiome.</title>
        <authorList>
            <person name="Mesny F."/>
            <person name="Miyauchi S."/>
            <person name="Thiergart T."/>
            <person name="Pickel B."/>
            <person name="Atanasova L."/>
            <person name="Karlsson M."/>
            <person name="Huettel B."/>
            <person name="Barry K.W."/>
            <person name="Haridas S."/>
            <person name="Chen C."/>
            <person name="Bauer D."/>
            <person name="Andreopoulos W."/>
            <person name="Pangilinan J."/>
            <person name="LaButti K."/>
            <person name="Riley R."/>
            <person name="Lipzen A."/>
            <person name="Clum A."/>
            <person name="Drula E."/>
            <person name="Henrissat B."/>
            <person name="Kohler A."/>
            <person name="Grigoriev I.V."/>
            <person name="Martin F.M."/>
            <person name="Hacquard S."/>
        </authorList>
    </citation>
    <scope>NUCLEOTIDE SEQUENCE</scope>
    <source>
        <strain evidence="2">MPI-SDFR-AT-0120</strain>
    </source>
</reference>
<evidence type="ECO:0000313" key="2">
    <source>
        <dbReference type="EMBL" id="KAH7087311.1"/>
    </source>
</evidence>
<feature type="region of interest" description="Disordered" evidence="1">
    <location>
        <begin position="245"/>
        <end position="271"/>
    </location>
</feature>
<dbReference type="AlphaFoldDB" id="A0A8K0R5N4"/>
<feature type="region of interest" description="Disordered" evidence="1">
    <location>
        <begin position="290"/>
        <end position="351"/>
    </location>
</feature>
<feature type="compositionally biased region" description="Polar residues" evidence="1">
    <location>
        <begin position="334"/>
        <end position="343"/>
    </location>
</feature>
<proteinExistence type="predicted"/>
<feature type="compositionally biased region" description="Low complexity" evidence="1">
    <location>
        <begin position="309"/>
        <end position="322"/>
    </location>
</feature>
<sequence length="869" mass="95936">MFASHKSDAAPQSTQLSVDDPVYPALAASPSEPRISQCLDDSTNGIMHSPEQRYKAHSSKRASVFNLRARSNTTTSTNSSYTIHNPIDMAFAEASRPASPFVIHNGPHGAVEQSSYRKSLFRGKKGKRLSESVSSSILVTEFQEMDFGDKKRTSVLRKAKKRNNVSEVPSHGLKHIISSPFGFQHLTHTDRYHSTAFAPTAGDKLGPGFREVVPSPQKPDKVPLATSSVDLHFDNFSSDNLLASEHRSPTSASFGSPPQSPHKVHELHQSDATPLEQAFRPTLRLARSVESFSQPGVPPRSHRHSQSVLAPPRLSSLPSLASIDDVPEDLPPQTRGTTLSGRSRSNRESGVWDSFSLATAYAEPHLPGIRDDSVYFGHALTTPDDSAIQAMTPPFSPSLDDVAEEPERFVRPRPAPAPPMRSPSTPKSPNFDHTIFNHQRSPNPKNRSRGNSRASPRSYSQRTQTSRPVSQMSETLGSTELVRRTSVRRPSANRRKSNTWRMLEGSWEDDIDYIYDHALEADCDFEWDRASDDETNESMHRSKSGHRGNLGASAQLQAPFDPEPQQQAQEFRASLLVPSAMGTPDLEPTSATSASTMETALRTPSDLFHRNSNNSMGGFIDPSLLVPQDYKEDREHTYEDLLNDYEDSDRHFPMLDPRHSSTSSARSRRSSYDSSLISSAQNSGLWSSPVRRSASSAGSVPDLVPSRRVRRDLSFSLVIDQMSESVASLSHLDEEKEDEDITPPGRAVENRTFFPSDDEDKEPVTQGISIEEELRSSLEAARHGSQRVDSEQEPSADVARNNSQRSINAHPRHRKQALSDGAAKLPAQTTSTEAQQTRPRNRAATTSARSPMLSLFPSPPRNSPTPTSM</sequence>
<feature type="region of interest" description="Disordered" evidence="1">
    <location>
        <begin position="385"/>
        <end position="497"/>
    </location>
</feature>
<name>A0A8K0R5N4_9PLEO</name>
<feature type="region of interest" description="Disordered" evidence="1">
    <location>
        <begin position="728"/>
        <end position="869"/>
    </location>
</feature>
<gene>
    <name evidence="2" type="ORF">FB567DRAFT_548626</name>
</gene>